<evidence type="ECO:0000256" key="3">
    <source>
        <dbReference type="SAM" id="SignalP"/>
    </source>
</evidence>
<accession>A0A7E4W3X7</accession>
<keyword evidence="2" id="KW-0812">Transmembrane</keyword>
<sequence length="459" mass="45455">MILLPIICILLFIFAIFDSPDAADSGCSTAASYSDLNIVFQQTQGTEDTTSYAHQLTLPPTSSGQTCSGIEGAMLLGGATTTCPTTCLTSIQAYAFSNDSSYIDIAMLRPADLALYPNYTKSGSVIYCASTSGNCGATIPYFAFYSATYADHYLSTSTSLPDSTYNFDNSGYPVCFGWKMPSTTADKQTVASAYSTLSSTTCNVPVYLGLVSTTVATTVATTTNANTATTTVAAGATTTVAGATTAANGATTAANGATTAANGATTAANGATTAAGGGGGAVTDASGGATTAASGGSDGGTTAAGGATDGSGGAATTAAGGGSGSATTAVDGSNTDSSGGAGTTAPNSGGAATTAPPVVATDSSGNAVTDASGNPVYVTTESSNKSGTRVWVWVVLGVGLFVFLLMLLGMIYFMYTNFLKPVNSQRIRVNPYDRDIYTTDGMSEPPPVPVSSMPAAGAT</sequence>
<protein>
    <submittedName>
        <fullName evidence="5">Uncharacterized protein</fullName>
    </submittedName>
</protein>
<feature type="compositionally biased region" description="Low complexity" evidence="1">
    <location>
        <begin position="351"/>
        <end position="361"/>
    </location>
</feature>
<keyword evidence="2" id="KW-1133">Transmembrane helix</keyword>
<feature type="compositionally biased region" description="Gly residues" evidence="1">
    <location>
        <begin position="296"/>
        <end position="324"/>
    </location>
</feature>
<feature type="chain" id="PRO_5028987678" evidence="3">
    <location>
        <begin position="23"/>
        <end position="459"/>
    </location>
</feature>
<keyword evidence="2" id="KW-0472">Membrane</keyword>
<dbReference type="Proteomes" id="UP000492821">
    <property type="component" value="Unassembled WGS sequence"/>
</dbReference>
<reference evidence="5" key="2">
    <citation type="submission" date="2020-10" db="UniProtKB">
        <authorList>
            <consortium name="WormBaseParasite"/>
        </authorList>
    </citation>
    <scope>IDENTIFICATION</scope>
</reference>
<dbReference type="AlphaFoldDB" id="A0A7E4W3X7"/>
<feature type="signal peptide" evidence="3">
    <location>
        <begin position="1"/>
        <end position="22"/>
    </location>
</feature>
<evidence type="ECO:0000256" key="1">
    <source>
        <dbReference type="SAM" id="MobiDB-lite"/>
    </source>
</evidence>
<feature type="compositionally biased region" description="Low complexity" evidence="1">
    <location>
        <begin position="450"/>
        <end position="459"/>
    </location>
</feature>
<organism evidence="4 5">
    <name type="scientific">Panagrellus redivivus</name>
    <name type="common">Microworm</name>
    <dbReference type="NCBI Taxonomy" id="6233"/>
    <lineage>
        <taxon>Eukaryota</taxon>
        <taxon>Metazoa</taxon>
        <taxon>Ecdysozoa</taxon>
        <taxon>Nematoda</taxon>
        <taxon>Chromadorea</taxon>
        <taxon>Rhabditida</taxon>
        <taxon>Tylenchina</taxon>
        <taxon>Panagrolaimomorpha</taxon>
        <taxon>Panagrolaimoidea</taxon>
        <taxon>Panagrolaimidae</taxon>
        <taxon>Panagrellus</taxon>
    </lineage>
</organism>
<evidence type="ECO:0000313" key="5">
    <source>
        <dbReference type="WBParaSite" id="Pan_g6705.t1"/>
    </source>
</evidence>
<proteinExistence type="predicted"/>
<feature type="compositionally biased region" description="Polar residues" evidence="1">
    <location>
        <begin position="362"/>
        <end position="374"/>
    </location>
</feature>
<keyword evidence="3" id="KW-0732">Signal</keyword>
<feature type="region of interest" description="Disordered" evidence="1">
    <location>
        <begin position="288"/>
        <end position="374"/>
    </location>
</feature>
<keyword evidence="4" id="KW-1185">Reference proteome</keyword>
<name>A0A7E4W3X7_PANRE</name>
<reference evidence="4" key="1">
    <citation type="journal article" date="2013" name="Genetics">
        <title>The draft genome and transcriptome of Panagrellus redivivus are shaped by the harsh demands of a free-living lifestyle.</title>
        <authorList>
            <person name="Srinivasan J."/>
            <person name="Dillman A.R."/>
            <person name="Macchietto M.G."/>
            <person name="Heikkinen L."/>
            <person name="Lakso M."/>
            <person name="Fracchia K.M."/>
            <person name="Antoshechkin I."/>
            <person name="Mortazavi A."/>
            <person name="Wong G."/>
            <person name="Sternberg P.W."/>
        </authorList>
    </citation>
    <scope>NUCLEOTIDE SEQUENCE [LARGE SCALE GENOMIC DNA]</scope>
    <source>
        <strain evidence="4">MT8872</strain>
    </source>
</reference>
<feature type="region of interest" description="Disordered" evidence="1">
    <location>
        <begin position="439"/>
        <end position="459"/>
    </location>
</feature>
<feature type="transmembrane region" description="Helical" evidence="2">
    <location>
        <begin position="390"/>
        <end position="415"/>
    </location>
</feature>
<evidence type="ECO:0000256" key="2">
    <source>
        <dbReference type="SAM" id="Phobius"/>
    </source>
</evidence>
<evidence type="ECO:0000313" key="4">
    <source>
        <dbReference type="Proteomes" id="UP000492821"/>
    </source>
</evidence>
<dbReference type="WBParaSite" id="Pan_g6705.t1">
    <property type="protein sequence ID" value="Pan_g6705.t1"/>
    <property type="gene ID" value="Pan_g6705"/>
</dbReference>